<name>A0A1Y2BDL3_9TREE</name>
<sequence>MRDQRDKLLRSNLRLQGAERTRRIDNHDLGQSLLGNLASYLSRTPSQAVDSQAAAAATAQSHINRFLNITAGLRNSRYTDYNWERSTWREMTLDQVTATRWDLYIPAQREHNLSWRVPVHIGEPQTEQMDFSTGPPSSIMIIDPPYPQESSNHDPLRYEPTSAARFYPAMMRNRDRSGGATHSIPQRNGNIPTRIPTEQMDPPTGRPRPIIFPSYSPGASGHVSLCNCQGCVTTTQEANSSPDPPTGRPRLIIFPSYSPGASGHVSLCNCQGCVTTTQEANASQLSYPSNPDSITRSRIREAVMDGERPALKGLVNTGSVLLSQEIFRQWHWEINAGVEVVHPTQGKRDVLSFQPGKRGDHLS</sequence>
<evidence type="ECO:0000313" key="2">
    <source>
        <dbReference type="EMBL" id="ORY32928.1"/>
    </source>
</evidence>
<protein>
    <submittedName>
        <fullName evidence="2">Uncharacterized protein</fullName>
    </submittedName>
</protein>
<gene>
    <name evidence="2" type="ORF">BCR39DRAFT_504227</name>
</gene>
<dbReference type="AlphaFoldDB" id="A0A1Y2BDL3"/>
<evidence type="ECO:0000256" key="1">
    <source>
        <dbReference type="SAM" id="MobiDB-lite"/>
    </source>
</evidence>
<proteinExistence type="predicted"/>
<feature type="region of interest" description="Disordered" evidence="1">
    <location>
        <begin position="175"/>
        <end position="202"/>
    </location>
</feature>
<comment type="caution">
    <text evidence="2">The sequence shown here is derived from an EMBL/GenBank/DDBJ whole genome shotgun (WGS) entry which is preliminary data.</text>
</comment>
<organism evidence="2 3">
    <name type="scientific">Naematelia encephala</name>
    <dbReference type="NCBI Taxonomy" id="71784"/>
    <lineage>
        <taxon>Eukaryota</taxon>
        <taxon>Fungi</taxon>
        <taxon>Dikarya</taxon>
        <taxon>Basidiomycota</taxon>
        <taxon>Agaricomycotina</taxon>
        <taxon>Tremellomycetes</taxon>
        <taxon>Tremellales</taxon>
        <taxon>Naemateliaceae</taxon>
        <taxon>Naematelia</taxon>
    </lineage>
</organism>
<dbReference type="EMBL" id="MCFC01000008">
    <property type="protein sequence ID" value="ORY32928.1"/>
    <property type="molecule type" value="Genomic_DNA"/>
</dbReference>
<accession>A0A1Y2BDL3</accession>
<reference evidence="2 3" key="1">
    <citation type="submission" date="2016-07" db="EMBL/GenBank/DDBJ databases">
        <title>Pervasive Adenine N6-methylation of Active Genes in Fungi.</title>
        <authorList>
            <consortium name="DOE Joint Genome Institute"/>
            <person name="Mondo S.J."/>
            <person name="Dannebaum R.O."/>
            <person name="Kuo R.C."/>
            <person name="Labutti K."/>
            <person name="Haridas S."/>
            <person name="Kuo A."/>
            <person name="Salamov A."/>
            <person name="Ahrendt S.R."/>
            <person name="Lipzen A."/>
            <person name="Sullivan W."/>
            <person name="Andreopoulos W.B."/>
            <person name="Clum A."/>
            <person name="Lindquist E."/>
            <person name="Daum C."/>
            <person name="Ramamoorthy G.K."/>
            <person name="Gryganskyi A."/>
            <person name="Culley D."/>
            <person name="Magnuson J.K."/>
            <person name="James T.Y."/>
            <person name="O'Malley M.A."/>
            <person name="Stajich J.E."/>
            <person name="Spatafora J.W."/>
            <person name="Visel A."/>
            <person name="Grigoriev I.V."/>
        </authorList>
    </citation>
    <scope>NUCLEOTIDE SEQUENCE [LARGE SCALE GENOMIC DNA]</scope>
    <source>
        <strain evidence="2 3">68-887.2</strain>
    </source>
</reference>
<dbReference type="InParanoid" id="A0A1Y2BDL3"/>
<evidence type="ECO:0000313" key="3">
    <source>
        <dbReference type="Proteomes" id="UP000193986"/>
    </source>
</evidence>
<dbReference type="Proteomes" id="UP000193986">
    <property type="component" value="Unassembled WGS sequence"/>
</dbReference>
<keyword evidence="3" id="KW-1185">Reference proteome</keyword>